<dbReference type="Proteomes" id="UP001603013">
    <property type="component" value="Unassembled WGS sequence"/>
</dbReference>
<gene>
    <name evidence="9" type="ORF">ACF05T_31125</name>
</gene>
<dbReference type="EC" id="1.1.1.22" evidence="3 7"/>
<dbReference type="InterPro" id="IPR001732">
    <property type="entry name" value="UDP-Glc/GDP-Man_DH_N"/>
</dbReference>
<keyword evidence="10" id="KW-1185">Reference proteome</keyword>
<dbReference type="InterPro" id="IPR008927">
    <property type="entry name" value="6-PGluconate_DH-like_C_sf"/>
</dbReference>
<dbReference type="Gene3D" id="1.20.5.100">
    <property type="entry name" value="Cytochrome c1, transmembrane anchor, C-terminal"/>
    <property type="match status" value="1"/>
</dbReference>
<dbReference type="InterPro" id="IPR028357">
    <property type="entry name" value="UDPglc_DH_bac"/>
</dbReference>
<dbReference type="InterPro" id="IPR014026">
    <property type="entry name" value="UDP-Glc/GDP-Man_DH_dimer"/>
</dbReference>
<dbReference type="PANTHER" id="PTHR43750:SF3">
    <property type="entry name" value="UDP-GLUCOSE 6-DEHYDROGENASE TUAD"/>
    <property type="match status" value="1"/>
</dbReference>
<feature type="domain" description="UDP-glucose/GDP-mannose dehydrogenase C-terminal" evidence="8">
    <location>
        <begin position="323"/>
        <end position="425"/>
    </location>
</feature>
<comment type="pathway">
    <text evidence="1">Nucleotide-sugar biosynthesis; UDP-alpha-D-glucuronate biosynthesis; UDP-alpha-D-glucuronate from UDP-alpha-D-glucose: step 1/1.</text>
</comment>
<comment type="caution">
    <text evidence="9">The sequence shown here is derived from an EMBL/GenBank/DDBJ whole genome shotgun (WGS) entry which is preliminary data.</text>
</comment>
<dbReference type="SUPFAM" id="SSF51735">
    <property type="entry name" value="NAD(P)-binding Rossmann-fold domains"/>
    <property type="match status" value="1"/>
</dbReference>
<dbReference type="Pfam" id="PF00984">
    <property type="entry name" value="UDPG_MGDP_dh"/>
    <property type="match status" value="1"/>
</dbReference>
<dbReference type="EMBL" id="JBIBSM010000022">
    <property type="protein sequence ID" value="MFF8280492.1"/>
    <property type="molecule type" value="Genomic_DNA"/>
</dbReference>
<keyword evidence="5 7" id="KW-0520">NAD</keyword>
<name>A0ABW6YKT2_9ACTN</name>
<dbReference type="SUPFAM" id="SSF48179">
    <property type="entry name" value="6-phosphogluconate dehydrogenase C-terminal domain-like"/>
    <property type="match status" value="1"/>
</dbReference>
<dbReference type="InterPro" id="IPR036291">
    <property type="entry name" value="NAD(P)-bd_dom_sf"/>
</dbReference>
<dbReference type="SUPFAM" id="SSF52413">
    <property type="entry name" value="UDP-glucose/GDP-mannose dehydrogenase C-terminal domain"/>
    <property type="match status" value="1"/>
</dbReference>
<dbReference type="PANTHER" id="PTHR43750">
    <property type="entry name" value="UDP-GLUCOSE 6-DEHYDROGENASE TUAD"/>
    <property type="match status" value="1"/>
</dbReference>
<dbReference type="RefSeq" id="WP_391937314.1">
    <property type="nucleotide sequence ID" value="NZ_JBIBSM010000022.1"/>
</dbReference>
<dbReference type="InterPro" id="IPR036220">
    <property type="entry name" value="UDP-Glc/GDP-Man_DH_C_sf"/>
</dbReference>
<sequence length="443" mass="47684">MALKITVIGTGYLGATHAAAMAELGFEVLGLDVVPEKIEMLAAGRVPMYEPGLEELLARHVAGIEGSTGRLRFTTSWEEVGAFGDVHFVCVNTPQKHGDYACDMRYVDAAFASLAGVVQPGSLVVGKSTVPVGSAERLAELLPEGVELAWNPEFLREGFAVRDTLHPDRVVVGVRGERAEKMLREVYAGPIGEGSPFVVTDFPTAELVKTAANSFLATKISFINAMAEVCEAAGGDVAKLAEAIGYDERIGSKFLRAGIGFGGGCLPKDIRAFMARAGELGADQALTFLREIDSINMRRRGQMVDMARHALGTNGSFLGKRVAVLGATFKPDSDDVRDSPALNVAGQIHLQGGQVTVYDPKGMENARRLFPTLEYAESALEAVRGADVVLHLTEWREFRDALDPAELGEVVASRVILDGRNALDPVLWREAGWVYRAMGRPRV</sequence>
<evidence type="ECO:0000313" key="9">
    <source>
        <dbReference type="EMBL" id="MFF8280492.1"/>
    </source>
</evidence>
<dbReference type="InterPro" id="IPR017476">
    <property type="entry name" value="UDP-Glc/GDP-Man"/>
</dbReference>
<organism evidence="9 10">
    <name type="scientific">Streptomyces lateritius</name>
    <dbReference type="NCBI Taxonomy" id="67313"/>
    <lineage>
        <taxon>Bacteria</taxon>
        <taxon>Bacillati</taxon>
        <taxon>Actinomycetota</taxon>
        <taxon>Actinomycetes</taxon>
        <taxon>Kitasatosporales</taxon>
        <taxon>Streptomycetaceae</taxon>
        <taxon>Streptomyces</taxon>
    </lineage>
</organism>
<keyword evidence="4 7" id="KW-0560">Oxidoreductase</keyword>
<accession>A0ABW6YKT2</accession>
<dbReference type="SMART" id="SM00984">
    <property type="entry name" value="UDPG_MGDP_dh_C"/>
    <property type="match status" value="1"/>
</dbReference>
<dbReference type="PIRSF" id="PIRSF000124">
    <property type="entry name" value="UDPglc_GDPman_dh"/>
    <property type="match status" value="1"/>
</dbReference>
<evidence type="ECO:0000313" key="10">
    <source>
        <dbReference type="Proteomes" id="UP001603013"/>
    </source>
</evidence>
<protein>
    <recommendedName>
        <fullName evidence="3 7">UDP-glucose 6-dehydrogenase</fullName>
        <ecNumber evidence="3 7">1.1.1.22</ecNumber>
    </recommendedName>
</protein>
<evidence type="ECO:0000256" key="7">
    <source>
        <dbReference type="PIRNR" id="PIRNR000124"/>
    </source>
</evidence>
<evidence type="ECO:0000259" key="8">
    <source>
        <dbReference type="SMART" id="SM00984"/>
    </source>
</evidence>
<dbReference type="GO" id="GO:0016491">
    <property type="term" value="F:oxidoreductase activity"/>
    <property type="evidence" value="ECO:0007669"/>
    <property type="project" value="UniProtKB-KW"/>
</dbReference>
<dbReference type="Gene3D" id="3.40.50.720">
    <property type="entry name" value="NAD(P)-binding Rossmann-like Domain"/>
    <property type="match status" value="2"/>
</dbReference>
<proteinExistence type="inferred from homology"/>
<dbReference type="PIRSF" id="PIRSF500134">
    <property type="entry name" value="UDPglc_DH_bac"/>
    <property type="match status" value="1"/>
</dbReference>
<dbReference type="Pfam" id="PF03721">
    <property type="entry name" value="UDPG_MGDP_dh_N"/>
    <property type="match status" value="1"/>
</dbReference>
<evidence type="ECO:0000256" key="5">
    <source>
        <dbReference type="ARBA" id="ARBA00023027"/>
    </source>
</evidence>
<evidence type="ECO:0000256" key="2">
    <source>
        <dbReference type="ARBA" id="ARBA00006601"/>
    </source>
</evidence>
<dbReference type="NCBIfam" id="TIGR03026">
    <property type="entry name" value="NDP-sugDHase"/>
    <property type="match status" value="1"/>
</dbReference>
<evidence type="ECO:0000256" key="4">
    <source>
        <dbReference type="ARBA" id="ARBA00023002"/>
    </source>
</evidence>
<evidence type="ECO:0000256" key="3">
    <source>
        <dbReference type="ARBA" id="ARBA00012954"/>
    </source>
</evidence>
<evidence type="ECO:0000256" key="6">
    <source>
        <dbReference type="ARBA" id="ARBA00047473"/>
    </source>
</evidence>
<dbReference type="InterPro" id="IPR014027">
    <property type="entry name" value="UDP-Glc/GDP-Man_DH_C"/>
</dbReference>
<reference evidence="9 10" key="1">
    <citation type="submission" date="2024-10" db="EMBL/GenBank/DDBJ databases">
        <title>The Natural Products Discovery Center: Release of the First 8490 Sequenced Strains for Exploring Actinobacteria Biosynthetic Diversity.</title>
        <authorList>
            <person name="Kalkreuter E."/>
            <person name="Kautsar S.A."/>
            <person name="Yang D."/>
            <person name="Bader C.D."/>
            <person name="Teijaro C.N."/>
            <person name="Fluegel L."/>
            <person name="Davis C.M."/>
            <person name="Simpson J.R."/>
            <person name="Lauterbach L."/>
            <person name="Steele A.D."/>
            <person name="Gui C."/>
            <person name="Meng S."/>
            <person name="Li G."/>
            <person name="Viehrig K."/>
            <person name="Ye F."/>
            <person name="Su P."/>
            <person name="Kiefer A.F."/>
            <person name="Nichols A."/>
            <person name="Cepeda A.J."/>
            <person name="Yan W."/>
            <person name="Fan B."/>
            <person name="Jiang Y."/>
            <person name="Adhikari A."/>
            <person name="Zheng C.-J."/>
            <person name="Schuster L."/>
            <person name="Cowan T.M."/>
            <person name="Smanski M.J."/>
            <person name="Chevrette M.G."/>
            <person name="De Carvalho L.P.S."/>
            <person name="Shen B."/>
        </authorList>
    </citation>
    <scope>NUCLEOTIDE SEQUENCE [LARGE SCALE GENOMIC DNA]</scope>
    <source>
        <strain evidence="9 10">NPDC015755</strain>
    </source>
</reference>
<evidence type="ECO:0000256" key="1">
    <source>
        <dbReference type="ARBA" id="ARBA00004701"/>
    </source>
</evidence>
<comment type="similarity">
    <text evidence="2 7">Belongs to the UDP-glucose/GDP-mannose dehydrogenase family.</text>
</comment>
<comment type="catalytic activity">
    <reaction evidence="6 7">
        <text>UDP-alpha-D-glucose + 2 NAD(+) + H2O = UDP-alpha-D-glucuronate + 2 NADH + 3 H(+)</text>
        <dbReference type="Rhea" id="RHEA:23596"/>
        <dbReference type="ChEBI" id="CHEBI:15377"/>
        <dbReference type="ChEBI" id="CHEBI:15378"/>
        <dbReference type="ChEBI" id="CHEBI:57540"/>
        <dbReference type="ChEBI" id="CHEBI:57945"/>
        <dbReference type="ChEBI" id="CHEBI:58052"/>
        <dbReference type="ChEBI" id="CHEBI:58885"/>
        <dbReference type="EC" id="1.1.1.22"/>
    </reaction>
</comment>
<dbReference type="Pfam" id="PF03720">
    <property type="entry name" value="UDPG_MGDP_dh_C"/>
    <property type="match status" value="1"/>
</dbReference>